<dbReference type="Proteomes" id="UP000799444">
    <property type="component" value="Unassembled WGS sequence"/>
</dbReference>
<evidence type="ECO:0000256" key="5">
    <source>
        <dbReference type="ARBA" id="ARBA00034736"/>
    </source>
</evidence>
<dbReference type="GO" id="GO:0003723">
    <property type="term" value="F:RNA binding"/>
    <property type="evidence" value="ECO:0007669"/>
    <property type="project" value="UniProtKB-KW"/>
</dbReference>
<feature type="domain" description="Poly A polymerase head" evidence="7">
    <location>
        <begin position="30"/>
        <end position="173"/>
    </location>
</feature>
<dbReference type="Pfam" id="PF10521">
    <property type="entry name" value="Tti2"/>
    <property type="match status" value="1"/>
</dbReference>
<gene>
    <name evidence="9" type="ORF">EJ04DRAFT_532084</name>
</gene>
<keyword evidence="10" id="KW-1185">Reference proteome</keyword>
<dbReference type="InterPro" id="IPR032828">
    <property type="entry name" value="PolyA_RNA-bd"/>
</dbReference>
<comment type="similarity">
    <text evidence="1 6">Belongs to the tRNA nucleotidyltransferase/poly(A) polymerase family.</text>
</comment>
<evidence type="ECO:0000259" key="7">
    <source>
        <dbReference type="Pfam" id="PF01743"/>
    </source>
</evidence>
<dbReference type="SUPFAM" id="SSF81891">
    <property type="entry name" value="Poly A polymerase C-terminal region-like"/>
    <property type="match status" value="1"/>
</dbReference>
<evidence type="ECO:0000313" key="9">
    <source>
        <dbReference type="EMBL" id="KAF2739036.1"/>
    </source>
</evidence>
<dbReference type="InterPro" id="IPR043519">
    <property type="entry name" value="NT_sf"/>
</dbReference>
<dbReference type="GO" id="GO:0052929">
    <property type="term" value="F:ATP:3'-cytidine-cytidine-tRNA adenylyltransferase activity"/>
    <property type="evidence" value="ECO:0007669"/>
    <property type="project" value="TreeGrafter"/>
</dbReference>
<dbReference type="GO" id="GO:0052927">
    <property type="term" value="F:CC tRNA cytidylyltransferase activity"/>
    <property type="evidence" value="ECO:0007669"/>
    <property type="project" value="TreeGrafter"/>
</dbReference>
<dbReference type="GO" id="GO:0110078">
    <property type="term" value="C:TTT Hsp90 cochaperone complex"/>
    <property type="evidence" value="ECO:0007669"/>
    <property type="project" value="InterPro"/>
</dbReference>
<dbReference type="AlphaFoldDB" id="A0A9P4V706"/>
<dbReference type="GO" id="GO:0001680">
    <property type="term" value="P:tRNA 3'-terminal CCA addition"/>
    <property type="evidence" value="ECO:0007669"/>
    <property type="project" value="TreeGrafter"/>
</dbReference>
<evidence type="ECO:0000256" key="3">
    <source>
        <dbReference type="ARBA" id="ARBA00022741"/>
    </source>
</evidence>
<dbReference type="GO" id="GO:0005739">
    <property type="term" value="C:mitochondrion"/>
    <property type="evidence" value="ECO:0007669"/>
    <property type="project" value="UniProtKB-ARBA"/>
</dbReference>
<comment type="caution">
    <text evidence="9">The sequence shown here is derived from an EMBL/GenBank/DDBJ whole genome shotgun (WGS) entry which is preliminary data.</text>
</comment>
<evidence type="ECO:0000256" key="2">
    <source>
        <dbReference type="ARBA" id="ARBA00022679"/>
    </source>
</evidence>
<dbReference type="SUPFAM" id="SSF48371">
    <property type="entry name" value="ARM repeat"/>
    <property type="match status" value="1"/>
</dbReference>
<name>A0A9P4V706_9PLEO</name>
<dbReference type="InterPro" id="IPR018870">
    <property type="entry name" value="Tti2"/>
</dbReference>
<dbReference type="Gene3D" id="1.10.3090.10">
    <property type="entry name" value="cca-adding enzyme, domain 2"/>
    <property type="match status" value="1"/>
</dbReference>
<proteinExistence type="inferred from homology"/>
<dbReference type="Pfam" id="PF01743">
    <property type="entry name" value="PolyA_pol"/>
    <property type="match status" value="1"/>
</dbReference>
<evidence type="ECO:0000256" key="6">
    <source>
        <dbReference type="RuleBase" id="RU003953"/>
    </source>
</evidence>
<dbReference type="FunFam" id="3.30.460.10:FF:000019">
    <property type="entry name" value="tRNA nucleotidyltransferase cca2"/>
    <property type="match status" value="1"/>
</dbReference>
<comment type="similarity">
    <text evidence="5">Belongs to the TTI2 family.</text>
</comment>
<dbReference type="EMBL" id="ML996106">
    <property type="protein sequence ID" value="KAF2739036.1"/>
    <property type="molecule type" value="Genomic_DNA"/>
</dbReference>
<reference evidence="9" key="1">
    <citation type="journal article" date="2020" name="Stud. Mycol.">
        <title>101 Dothideomycetes genomes: a test case for predicting lifestyles and emergence of pathogens.</title>
        <authorList>
            <person name="Haridas S."/>
            <person name="Albert R."/>
            <person name="Binder M."/>
            <person name="Bloem J."/>
            <person name="Labutti K."/>
            <person name="Salamov A."/>
            <person name="Andreopoulos B."/>
            <person name="Baker S."/>
            <person name="Barry K."/>
            <person name="Bills G."/>
            <person name="Bluhm B."/>
            <person name="Cannon C."/>
            <person name="Castanera R."/>
            <person name="Culley D."/>
            <person name="Daum C."/>
            <person name="Ezra D."/>
            <person name="Gonzalez J."/>
            <person name="Henrissat B."/>
            <person name="Kuo A."/>
            <person name="Liang C."/>
            <person name="Lipzen A."/>
            <person name="Lutzoni F."/>
            <person name="Magnuson J."/>
            <person name="Mondo S."/>
            <person name="Nolan M."/>
            <person name="Ohm R."/>
            <person name="Pangilinan J."/>
            <person name="Park H.-J."/>
            <person name="Ramirez L."/>
            <person name="Alfaro M."/>
            <person name="Sun H."/>
            <person name="Tritt A."/>
            <person name="Yoshinaga Y."/>
            <person name="Zwiers L.-H."/>
            <person name="Turgeon B."/>
            <person name="Goodwin S."/>
            <person name="Spatafora J."/>
            <person name="Crous P."/>
            <person name="Grigoriev I."/>
        </authorList>
    </citation>
    <scope>NUCLEOTIDE SEQUENCE</scope>
    <source>
        <strain evidence="9">CBS 125425</strain>
    </source>
</reference>
<evidence type="ECO:0000256" key="1">
    <source>
        <dbReference type="ARBA" id="ARBA00007265"/>
    </source>
</evidence>
<dbReference type="GO" id="GO:0000166">
    <property type="term" value="F:nucleotide binding"/>
    <property type="evidence" value="ECO:0007669"/>
    <property type="project" value="UniProtKB-KW"/>
</dbReference>
<feature type="domain" description="tRNA nucleotidyltransferase/poly(A) polymerase RNA and SrmB- binding" evidence="8">
    <location>
        <begin position="200"/>
        <end position="258"/>
    </location>
</feature>
<keyword evidence="4 6" id="KW-0694">RNA-binding</keyword>
<evidence type="ECO:0000259" key="8">
    <source>
        <dbReference type="Pfam" id="PF12627"/>
    </source>
</evidence>
<dbReference type="PANTHER" id="PTHR13734">
    <property type="entry name" value="TRNA-NUCLEOTIDYLTRANSFERASE"/>
    <property type="match status" value="1"/>
</dbReference>
<dbReference type="Pfam" id="PF12627">
    <property type="entry name" value="PolyA_pol_RNAbd"/>
    <property type="match status" value="1"/>
</dbReference>
<dbReference type="SUPFAM" id="SSF81301">
    <property type="entry name" value="Nucleotidyltransferase"/>
    <property type="match status" value="1"/>
</dbReference>
<keyword evidence="2 6" id="KW-0808">Transferase</keyword>
<protein>
    <submittedName>
        <fullName evidence="9">tRNA nucleotidyltransferase</fullName>
    </submittedName>
</protein>
<dbReference type="OrthoDB" id="445712at2759"/>
<dbReference type="CDD" id="cd05398">
    <property type="entry name" value="NT_ClassII-CCAase"/>
    <property type="match status" value="1"/>
</dbReference>
<sequence length="860" mass="96179">MASIELNEGERQIRQLLLDVVAFIDDHVVLRIAGGWVRDKLLGITSNDIDVAINSMTGEQFGEKVNEYLEKPGNASKYGPAVSLHKIKANPDKSKHLETAAMNILGREIEFVNLRKEVYAADSRTPQMEFGTPEEDASRRDATINAMFYNLNTDEVEDFTGKGREDMAAKLMRTPLEPYQTFKDDPLRILRLIRFASRLNFKIVPEAEKAMEDAEILEALKIKISRERVGIETEKMLKGPDPHMALALIDRLGLYETIYTDPTREMHSRPDLSWFASAYGFVQSLAVRKADSDIPAVIPDILFNPDERFLAWTCAALMPWADAPTIPHQKATQRPYFAAQLVAREGVKAPNKIVDVITAALLNGEDIRKLVDDCYKQLQRPDAKLGVNATARDTLGMAIRRWGSSWRTQVLWSMIYELVLASVSRERTLKSYATFLERLRDLSLLEAYTIKPIITGGELAKQLDTKPGPWMKDALDIVMAWQLRHPDIKDPATAIDAVRERRNSELSSRLASHFLSLTIRPLFSQTTTKKTGITPAGHRQEVTSQAGVVMPEDTSQATWKDTKNAHVIGLLRWTLKALDAKGVEANWGLLVPPILKMMDDLNIEWKATGCELLTLLLESTPPALLSRTGLGIVFEEELWPLFTYLPTLTPESESVLLLDKTFPALLALLNVLHPTTTEESTSSLSTGKERFLDRLLRDGILAPLFHATPSTYPKLATLLLAHLPELLRKMGINSVKHLQSLLPTLSNMLAEPLGLAHPPLLLAAVRGVQSVILNAWPRIIEHRGEVMRGTCIAWVRCVEELEKEANKDDAHAIQKELKECAAMVEAVLAGDADGWKAWQKEKQELIAASARVCGLFDTDE</sequence>
<dbReference type="Gene3D" id="3.30.460.10">
    <property type="entry name" value="Beta Polymerase, domain 2"/>
    <property type="match status" value="1"/>
</dbReference>
<organism evidence="9 10">
    <name type="scientific">Polyplosphaeria fusca</name>
    <dbReference type="NCBI Taxonomy" id="682080"/>
    <lineage>
        <taxon>Eukaryota</taxon>
        <taxon>Fungi</taxon>
        <taxon>Dikarya</taxon>
        <taxon>Ascomycota</taxon>
        <taxon>Pezizomycotina</taxon>
        <taxon>Dothideomycetes</taxon>
        <taxon>Pleosporomycetidae</taxon>
        <taxon>Pleosporales</taxon>
        <taxon>Tetraplosphaeriaceae</taxon>
        <taxon>Polyplosphaeria</taxon>
    </lineage>
</organism>
<evidence type="ECO:0000256" key="4">
    <source>
        <dbReference type="ARBA" id="ARBA00022884"/>
    </source>
</evidence>
<accession>A0A9P4V706</accession>
<keyword evidence="3" id="KW-0547">Nucleotide-binding</keyword>
<evidence type="ECO:0000313" key="10">
    <source>
        <dbReference type="Proteomes" id="UP000799444"/>
    </source>
</evidence>
<dbReference type="InterPro" id="IPR016024">
    <property type="entry name" value="ARM-type_fold"/>
</dbReference>
<dbReference type="InterPro" id="IPR002646">
    <property type="entry name" value="PolA_pol_head_dom"/>
</dbReference>
<dbReference type="PANTHER" id="PTHR13734:SF5">
    <property type="entry name" value="CCA TRNA NUCLEOTIDYLTRANSFERASE, MITOCHONDRIAL"/>
    <property type="match status" value="1"/>
</dbReference>